<dbReference type="InterPro" id="IPR006035">
    <property type="entry name" value="Ureohydrolase"/>
</dbReference>
<feature type="transmembrane region" description="Helical" evidence="1">
    <location>
        <begin position="184"/>
        <end position="206"/>
    </location>
</feature>
<feature type="chain" id="PRO_5035221695" evidence="2">
    <location>
        <begin position="18"/>
        <end position="432"/>
    </location>
</feature>
<keyword evidence="1" id="KW-0472">Membrane</keyword>
<dbReference type="GO" id="GO:0046872">
    <property type="term" value="F:metal ion binding"/>
    <property type="evidence" value="ECO:0007669"/>
    <property type="project" value="InterPro"/>
</dbReference>
<proteinExistence type="predicted"/>
<reference evidence="3" key="1">
    <citation type="submission" date="2021-05" db="EMBL/GenBank/DDBJ databases">
        <authorList>
            <person name="Khan N."/>
        </authorList>
    </citation>
    <scope>NUCLEOTIDE SEQUENCE</scope>
</reference>
<keyword evidence="1" id="KW-1133">Transmembrane helix</keyword>
<feature type="transmembrane region" description="Helical" evidence="1">
    <location>
        <begin position="212"/>
        <end position="234"/>
    </location>
</feature>
<dbReference type="Proteomes" id="UP000693738">
    <property type="component" value="Unassembled WGS sequence"/>
</dbReference>
<feature type="signal peptide" evidence="2">
    <location>
        <begin position="1"/>
        <end position="17"/>
    </location>
</feature>
<evidence type="ECO:0000313" key="3">
    <source>
        <dbReference type="EMBL" id="CAG7558958.1"/>
    </source>
</evidence>
<organism evidence="3 4">
    <name type="scientific">Fusarium equiseti</name>
    <name type="common">Fusarium scirpi</name>
    <dbReference type="NCBI Taxonomy" id="61235"/>
    <lineage>
        <taxon>Eukaryota</taxon>
        <taxon>Fungi</taxon>
        <taxon>Dikarya</taxon>
        <taxon>Ascomycota</taxon>
        <taxon>Pezizomycotina</taxon>
        <taxon>Sordariomycetes</taxon>
        <taxon>Hypocreomycetidae</taxon>
        <taxon>Hypocreales</taxon>
        <taxon>Nectriaceae</taxon>
        <taxon>Fusarium</taxon>
        <taxon>Fusarium incarnatum-equiseti species complex</taxon>
    </lineage>
</organism>
<dbReference type="AlphaFoldDB" id="A0A8J2IZK1"/>
<evidence type="ECO:0000256" key="1">
    <source>
        <dbReference type="SAM" id="Phobius"/>
    </source>
</evidence>
<protein>
    <submittedName>
        <fullName evidence="3">Uncharacterized protein</fullName>
    </submittedName>
</protein>
<comment type="caution">
    <text evidence="3">The sequence shown here is derived from an EMBL/GenBank/DDBJ whole genome shotgun (WGS) entry which is preliminary data.</text>
</comment>
<keyword evidence="2" id="KW-0732">Signal</keyword>
<name>A0A8J2IZK1_FUSEQ</name>
<evidence type="ECO:0000256" key="2">
    <source>
        <dbReference type="SAM" id="SignalP"/>
    </source>
</evidence>
<gene>
    <name evidence="3" type="ORF">FEQUK3_LOCUS4630</name>
</gene>
<feature type="transmembrane region" description="Helical" evidence="1">
    <location>
        <begin position="148"/>
        <end position="172"/>
    </location>
</feature>
<accession>A0A8J2IZK1</accession>
<keyword evidence="1" id="KW-0812">Transmembrane</keyword>
<sequence length="432" mass="44690">MKAAFFSIFALATAAIASPVPKAPNASPSTTEVQSSVLNLDKLLGGILGGGATVPEATKGAKSVIKRDISDITGLLSVLQSGSDGIKDKTSGFQGIADKVSAGDLTKAEGAELAIPGLEGLNAELTHIVTELTGSAGLPVADGDVEKVLNLVTVLVNVVLTAVKTIVTVTGLQPQLISVLHSVFQILAKVLALVLGLVSGLLPGLIVALTPLLAGLGTGVLAPLLTPVVALLASLGAGRQLIIGGECCMLPGILSTLWQYAESQVPLQSVGLIYIDADTDLTSPTDPSSIGTFAGMTMAHLVGLPGALLSMEQFSRSSAGPDCNAANAVFFGTNMSLPGNKREHFEYLFDNNYQVVSSAAVAKDSELRARETLEYLEAMVDMIIVHLDVDSIDAGMFPLANVPSFTGVGFEGIESVSWESESCWVECRRSES</sequence>
<dbReference type="Pfam" id="PF00491">
    <property type="entry name" value="Arginase"/>
    <property type="match status" value="1"/>
</dbReference>
<evidence type="ECO:0000313" key="4">
    <source>
        <dbReference type="Proteomes" id="UP000693738"/>
    </source>
</evidence>
<dbReference type="EMBL" id="CAJSTJ010000127">
    <property type="protein sequence ID" value="CAG7558958.1"/>
    <property type="molecule type" value="Genomic_DNA"/>
</dbReference>